<evidence type="ECO:0000313" key="4">
    <source>
        <dbReference type="EMBL" id="AXH91709.1"/>
    </source>
</evidence>
<sequence>MPRITAVPSPAVPAGRTRRLGRSSTAASAFVDSYAMTAPAPDTRDREPAPTGGDGSAADDSSDPGSSTPRPTTTAAPEQPEQPEQPEPDTAAEKRRGGRWRRVDALVALVYLAGAFWVTARGWRDYDGRLLGSRPNDQGFNEWMLAYAAHAVTNLENPFFTTLQNAPAGVNLMTNVGMQLPGLVLTPVTLLFGASFSYLLFITLNLAGTGYAWYHVLSRHVVDSRAAAFVGGLFCAFAPALISHSNGHPHITAQWLVPFIVWRVIALSRGERVIRDGLILGGLVVAQFFISLEILFLTALGCLMLVLAYLVFRPRDAVRRLRPLLSGLAITAVLVSAAAAYPLWMQFAGPQHRVGHPGTPDIYALKLGSFVEFATKSIAGGPTSAIGWAPNTTEQASFYGWSLVVLAAGVLWWLRRETTVRVLGAVGLVSALFSIGTTWTVGTRRTDVPAPFALVQNLPVFDSVVVSRFALITTVALGVLLAVAGDRLAARRTEPAGRLAARVGAVAVAAALLPILPMPLDAKGRTPVPDFVTAGTWRDHVAPGRTLVPVPVNGMTSLYWSSAAVAGFAVPEGYFLAPVSATDNTGRWGVDPQPTAKLLTAVSLGERDTTVGQADVDQARADVRYWKADAVVLPDRGARRHDDLKTVLDALYGPGERVEDVWVWDVRPFTR</sequence>
<protein>
    <recommendedName>
        <fullName evidence="3">DUF6311 domain-containing protein</fullName>
    </recommendedName>
</protein>
<reference evidence="4 5" key="1">
    <citation type="submission" date="2018-07" db="EMBL/GenBank/DDBJ databases">
        <authorList>
            <person name="Ye Y."/>
        </authorList>
    </citation>
    <scope>NUCLEOTIDE SEQUENCE [LARGE SCALE GENOMIC DNA]</scope>
    <source>
        <strain evidence="5">H14(2018)</strain>
    </source>
</reference>
<evidence type="ECO:0000313" key="5">
    <source>
        <dbReference type="Proteomes" id="UP000253958"/>
    </source>
</evidence>
<evidence type="ECO:0000256" key="1">
    <source>
        <dbReference type="SAM" id="MobiDB-lite"/>
    </source>
</evidence>
<evidence type="ECO:0000259" key="3">
    <source>
        <dbReference type="Pfam" id="PF19830"/>
    </source>
</evidence>
<keyword evidence="2" id="KW-0472">Membrane</keyword>
<feature type="transmembrane region" description="Helical" evidence="2">
    <location>
        <begin position="226"/>
        <end position="242"/>
    </location>
</feature>
<reference evidence="4 5" key="2">
    <citation type="submission" date="2018-08" db="EMBL/GenBank/DDBJ databases">
        <title>Streptomyces kandeliansis sp. nov., an endophytic bacterium isolated from mangrove plant.</title>
        <authorList>
            <person name="Wang R."/>
        </authorList>
    </citation>
    <scope>NUCLEOTIDE SEQUENCE [LARGE SCALE GENOMIC DNA]</scope>
    <source>
        <strain evidence="5">H14(2018)</strain>
    </source>
</reference>
<feature type="transmembrane region" description="Helical" evidence="2">
    <location>
        <begin position="496"/>
        <end position="516"/>
    </location>
</feature>
<dbReference type="InterPro" id="IPR046278">
    <property type="entry name" value="DUF6311"/>
</dbReference>
<dbReference type="Pfam" id="PF19830">
    <property type="entry name" value="DUF6311"/>
    <property type="match status" value="1"/>
</dbReference>
<feature type="transmembrane region" description="Helical" evidence="2">
    <location>
        <begin position="422"/>
        <end position="441"/>
    </location>
</feature>
<evidence type="ECO:0000256" key="2">
    <source>
        <dbReference type="SAM" id="Phobius"/>
    </source>
</evidence>
<organism evidence="4 5">
    <name type="scientific">Micromonospora aurantiaca</name>
    <name type="common">nom. illeg.</name>
    <dbReference type="NCBI Taxonomy" id="47850"/>
    <lineage>
        <taxon>Bacteria</taxon>
        <taxon>Bacillati</taxon>
        <taxon>Actinomycetota</taxon>
        <taxon>Actinomycetes</taxon>
        <taxon>Micromonosporales</taxon>
        <taxon>Micromonosporaceae</taxon>
        <taxon>Micromonospora</taxon>
    </lineage>
</organism>
<feature type="region of interest" description="Disordered" evidence="1">
    <location>
        <begin position="1"/>
        <end position="97"/>
    </location>
</feature>
<keyword evidence="2" id="KW-1133">Transmembrane helix</keyword>
<feature type="transmembrane region" description="Helical" evidence="2">
    <location>
        <begin position="103"/>
        <end position="120"/>
    </location>
</feature>
<accession>A0A1C6SRH4</accession>
<dbReference type="EMBL" id="CP031263">
    <property type="protein sequence ID" value="AXH91709.1"/>
    <property type="molecule type" value="Genomic_DNA"/>
</dbReference>
<proteinExistence type="predicted"/>
<name>A0A1C6SRH4_9ACTN</name>
<gene>
    <name evidence="4" type="ORF">DVH21_18280</name>
</gene>
<feature type="transmembrane region" description="Helical" evidence="2">
    <location>
        <begin position="398"/>
        <end position="415"/>
    </location>
</feature>
<keyword evidence="2" id="KW-0812">Transmembrane</keyword>
<dbReference type="Proteomes" id="UP000253958">
    <property type="component" value="Chromosome"/>
</dbReference>
<feature type="transmembrane region" description="Helical" evidence="2">
    <location>
        <begin position="190"/>
        <end position="214"/>
    </location>
</feature>
<dbReference type="AlphaFoldDB" id="A0A1C6SRH4"/>
<feature type="transmembrane region" description="Helical" evidence="2">
    <location>
        <begin position="461"/>
        <end position="484"/>
    </location>
</feature>
<feature type="transmembrane region" description="Helical" evidence="2">
    <location>
        <begin position="296"/>
        <end position="312"/>
    </location>
</feature>
<feature type="transmembrane region" description="Helical" evidence="2">
    <location>
        <begin position="324"/>
        <end position="344"/>
    </location>
</feature>
<feature type="compositionally biased region" description="Low complexity" evidence="1">
    <location>
        <begin position="56"/>
        <end position="79"/>
    </location>
</feature>
<feature type="domain" description="DUF6311" evidence="3">
    <location>
        <begin position="158"/>
        <end position="487"/>
    </location>
</feature>